<comment type="similarity">
    <text evidence="2">Belongs to the autoinducer-2 exporter (AI-2E) (TC 2.A.86) family.</text>
</comment>
<evidence type="ECO:0000256" key="6">
    <source>
        <dbReference type="SAM" id="Phobius"/>
    </source>
</evidence>
<dbReference type="PANTHER" id="PTHR21716:SF64">
    <property type="entry name" value="AI-2 TRANSPORT PROTEIN TQSA"/>
    <property type="match status" value="1"/>
</dbReference>
<feature type="transmembrane region" description="Helical" evidence="6">
    <location>
        <begin position="43"/>
        <end position="65"/>
    </location>
</feature>
<dbReference type="AlphaFoldDB" id="A0A5C5X558"/>
<dbReference type="OrthoDB" id="9799225at2"/>
<evidence type="ECO:0000313" key="8">
    <source>
        <dbReference type="Proteomes" id="UP000317243"/>
    </source>
</evidence>
<protein>
    <submittedName>
        <fullName evidence="7">AI-2 transport protein TqsA</fullName>
    </submittedName>
</protein>
<keyword evidence="3 6" id="KW-0812">Transmembrane</keyword>
<dbReference type="EMBL" id="SIHI01000001">
    <property type="protein sequence ID" value="TWT57383.1"/>
    <property type="molecule type" value="Genomic_DNA"/>
</dbReference>
<reference evidence="7 8" key="1">
    <citation type="submission" date="2019-02" db="EMBL/GenBank/DDBJ databases">
        <title>Deep-cultivation of Planctomycetes and their phenomic and genomic characterization uncovers novel biology.</title>
        <authorList>
            <person name="Wiegand S."/>
            <person name="Jogler M."/>
            <person name="Boedeker C."/>
            <person name="Pinto D."/>
            <person name="Vollmers J."/>
            <person name="Rivas-Marin E."/>
            <person name="Kohn T."/>
            <person name="Peeters S.H."/>
            <person name="Heuer A."/>
            <person name="Rast P."/>
            <person name="Oberbeckmann S."/>
            <person name="Bunk B."/>
            <person name="Jeske O."/>
            <person name="Meyerdierks A."/>
            <person name="Storesund J.E."/>
            <person name="Kallscheuer N."/>
            <person name="Luecker S."/>
            <person name="Lage O.M."/>
            <person name="Pohl T."/>
            <person name="Merkel B.J."/>
            <person name="Hornburger P."/>
            <person name="Mueller R.-W."/>
            <person name="Bruemmer F."/>
            <person name="Labrenz M."/>
            <person name="Spormann A.M."/>
            <person name="Op Den Camp H."/>
            <person name="Overmann J."/>
            <person name="Amann R."/>
            <person name="Jetten M.S.M."/>
            <person name="Mascher T."/>
            <person name="Medema M.H."/>
            <person name="Devos D.P."/>
            <person name="Kaster A.-K."/>
            <person name="Ovreas L."/>
            <person name="Rohde M."/>
            <person name="Galperin M.Y."/>
            <person name="Jogler C."/>
        </authorList>
    </citation>
    <scope>NUCLEOTIDE SEQUENCE [LARGE SCALE GENOMIC DNA]</scope>
    <source>
        <strain evidence="7 8">KOR42</strain>
    </source>
</reference>
<feature type="transmembrane region" description="Helical" evidence="6">
    <location>
        <begin position="153"/>
        <end position="184"/>
    </location>
</feature>
<proteinExistence type="inferred from homology"/>
<keyword evidence="4 6" id="KW-1133">Transmembrane helix</keyword>
<dbReference type="RefSeq" id="WP_146507220.1">
    <property type="nucleotide sequence ID" value="NZ_SIHI01000001.1"/>
</dbReference>
<keyword evidence="5 6" id="KW-0472">Membrane</keyword>
<evidence type="ECO:0000256" key="5">
    <source>
        <dbReference type="ARBA" id="ARBA00023136"/>
    </source>
</evidence>
<feature type="transmembrane region" description="Helical" evidence="6">
    <location>
        <begin position="267"/>
        <end position="288"/>
    </location>
</feature>
<evidence type="ECO:0000256" key="3">
    <source>
        <dbReference type="ARBA" id="ARBA00022692"/>
    </source>
</evidence>
<name>A0A5C5X558_9PLAN</name>
<dbReference type="PANTHER" id="PTHR21716">
    <property type="entry name" value="TRANSMEMBRANE PROTEIN"/>
    <property type="match status" value="1"/>
</dbReference>
<feature type="transmembrane region" description="Helical" evidence="6">
    <location>
        <begin position="205"/>
        <end position="226"/>
    </location>
</feature>
<feature type="transmembrane region" description="Helical" evidence="6">
    <location>
        <begin position="72"/>
        <end position="92"/>
    </location>
</feature>
<evidence type="ECO:0000256" key="4">
    <source>
        <dbReference type="ARBA" id="ARBA00022989"/>
    </source>
</evidence>
<accession>A0A5C5X558</accession>
<feature type="transmembrane region" description="Helical" evidence="6">
    <location>
        <begin position="300"/>
        <end position="322"/>
    </location>
</feature>
<evidence type="ECO:0000256" key="1">
    <source>
        <dbReference type="ARBA" id="ARBA00004141"/>
    </source>
</evidence>
<evidence type="ECO:0000313" key="7">
    <source>
        <dbReference type="EMBL" id="TWT57383.1"/>
    </source>
</evidence>
<dbReference type="InterPro" id="IPR002549">
    <property type="entry name" value="AI-2E-like"/>
</dbReference>
<dbReference type="Pfam" id="PF01594">
    <property type="entry name" value="AI-2E_transport"/>
    <property type="match status" value="1"/>
</dbReference>
<dbReference type="GO" id="GO:0055085">
    <property type="term" value="P:transmembrane transport"/>
    <property type="evidence" value="ECO:0007669"/>
    <property type="project" value="TreeGrafter"/>
</dbReference>
<feature type="transmembrane region" description="Helical" evidence="6">
    <location>
        <begin position="20"/>
        <end position="37"/>
    </location>
</feature>
<dbReference type="Proteomes" id="UP000317243">
    <property type="component" value="Unassembled WGS sequence"/>
</dbReference>
<evidence type="ECO:0000256" key="2">
    <source>
        <dbReference type="ARBA" id="ARBA00009773"/>
    </source>
</evidence>
<sequence>MTKRITVETMRDKEFQFSPYGNALIYSGGFVLTIAGLRAASSFIIPFLLAVFLSVLFVPILQYLAKRMPYPLAISAVMVLLISLFGGIPFLVGGSLRRVLRTLPRFQEQLRRQELVLIEQLDKWGIEISEDGLAAAWDPATATLMFRNLLDSVIVTFSSGILVLILVAFMLTESSWLATKLALIDRRSGKGAEKMAQIIVNVRRYVGIKTLISLATGLSIGFGLHLMEVQNAVVWGFIAFLLNYIPNIGSVLAGIPAVAQVLVDNGLGLAVGVAFLYLVVNQILGSIIEPRLQGHGLGLSPLIVFISLLFWGWVFGPVGMLLSTPLTMVVKIALEEFEDTRWIAILLGGKPDKSMIAGGNAGRSAH</sequence>
<comment type="caution">
    <text evidence="7">The sequence shown here is derived from an EMBL/GenBank/DDBJ whole genome shotgun (WGS) entry which is preliminary data.</text>
</comment>
<comment type="subcellular location">
    <subcellularLocation>
        <location evidence="1">Membrane</location>
        <topology evidence="1">Multi-pass membrane protein</topology>
    </subcellularLocation>
</comment>
<gene>
    <name evidence="7" type="primary">tqsA_1</name>
    <name evidence="7" type="ORF">KOR42_07430</name>
</gene>
<keyword evidence="8" id="KW-1185">Reference proteome</keyword>
<feature type="transmembrane region" description="Helical" evidence="6">
    <location>
        <begin position="232"/>
        <end position="255"/>
    </location>
</feature>
<organism evidence="7 8">
    <name type="scientific">Thalassoglobus neptunius</name>
    <dbReference type="NCBI Taxonomy" id="1938619"/>
    <lineage>
        <taxon>Bacteria</taxon>
        <taxon>Pseudomonadati</taxon>
        <taxon>Planctomycetota</taxon>
        <taxon>Planctomycetia</taxon>
        <taxon>Planctomycetales</taxon>
        <taxon>Planctomycetaceae</taxon>
        <taxon>Thalassoglobus</taxon>
    </lineage>
</organism>
<dbReference type="GO" id="GO:0016020">
    <property type="term" value="C:membrane"/>
    <property type="evidence" value="ECO:0007669"/>
    <property type="project" value="UniProtKB-SubCell"/>
</dbReference>